<evidence type="ECO:0000313" key="2">
    <source>
        <dbReference type="EMBL" id="QGR69692.1"/>
    </source>
</evidence>
<protein>
    <submittedName>
        <fullName evidence="2">Tape measure protein</fullName>
    </submittedName>
</protein>
<dbReference type="Pfam" id="PF20155">
    <property type="entry name" value="TMP_3"/>
    <property type="match status" value="1"/>
</dbReference>
<gene>
    <name evidence="2" type="ORF">FOC37_04495</name>
</gene>
<name>A0ABX6FAJ0_YERIN</name>
<dbReference type="NCBIfam" id="TIGR02675">
    <property type="entry name" value="tape_meas_nterm"/>
    <property type="match status" value="1"/>
</dbReference>
<dbReference type="EMBL" id="CP046294">
    <property type="protein sequence ID" value="QGR69692.1"/>
    <property type="molecule type" value="Genomic_DNA"/>
</dbReference>
<dbReference type="Proteomes" id="UP000424966">
    <property type="component" value="Chromosome"/>
</dbReference>
<accession>A0ABX6FAJ0</accession>
<dbReference type="GeneID" id="58045495"/>
<evidence type="ECO:0000259" key="1">
    <source>
        <dbReference type="Pfam" id="PF20155"/>
    </source>
</evidence>
<dbReference type="InterPro" id="IPR013491">
    <property type="entry name" value="Tape_meas_N"/>
</dbReference>
<feature type="domain" description="Tape measure protein N-terminal" evidence="1">
    <location>
        <begin position="83"/>
        <end position="272"/>
    </location>
</feature>
<organism evidence="2 3">
    <name type="scientific">Yersinia intermedia</name>
    <dbReference type="NCBI Taxonomy" id="631"/>
    <lineage>
        <taxon>Bacteria</taxon>
        <taxon>Pseudomonadati</taxon>
        <taxon>Pseudomonadota</taxon>
        <taxon>Gammaproteobacteria</taxon>
        <taxon>Enterobacterales</taxon>
        <taxon>Yersiniaceae</taxon>
        <taxon>Yersinia</taxon>
    </lineage>
</organism>
<reference evidence="2 3" key="1">
    <citation type="submission" date="2019-11" db="EMBL/GenBank/DDBJ databases">
        <title>FDA dAtabase for Regulatory Grade micrObial Sequences (FDA-ARGOS): Supporting development and validation of Infectious Disease Dx tests.</title>
        <authorList>
            <person name="Patel R."/>
            <person name="Rucinski S."/>
            <person name="Tallon L."/>
            <person name="Sadzewicz L."/>
            <person name="Vavikolanu K."/>
            <person name="Mehta A."/>
            <person name="Aluvathingal J."/>
            <person name="Nadendla S."/>
            <person name="Nandy P."/>
            <person name="Geyer C."/>
            <person name="Yan Y."/>
            <person name="Sichtig H."/>
        </authorList>
    </citation>
    <scope>NUCLEOTIDE SEQUENCE [LARGE SCALE GENOMIC DNA]</scope>
    <source>
        <strain evidence="2 3">FDAARGOS_729</strain>
    </source>
</reference>
<dbReference type="RefSeq" id="WP_155967520.1">
    <property type="nucleotide sequence ID" value="NZ_CP046293.1"/>
</dbReference>
<evidence type="ECO:0000313" key="3">
    <source>
        <dbReference type="Proteomes" id="UP000424966"/>
    </source>
</evidence>
<proteinExistence type="predicted"/>
<sequence length="1146" mass="121097">MTVLGDLIVNLSANSSSFQSEIARATRLGSDYHKTMESGSRRNNAAINESQQALKALNGQLESTRAIASQATGVLAGVFTIGSLIKTADEWGQLSSRVRMATDSQSQYIDVQQRLMQISDRTYKSIDEQSELFIRSANSMKELGFSTASTIDFIDSISSSLTTNAASTEKGQSAINALSKSMVMGKVAGDQWNTVMEVMPTIIGDIARYLGTTETEVKKLAASGKLSMDTFAKATIAAKDRNAELAEAMPTTIGDAITKLSNHWKAYIGDANAAHGVTQTVSGSISFLADHIDMLAIAGTALAAGGAAKYLTSVGISAGDAARELLKAQKEQIGLADAQLKAAQAAQYKTTLERRAAQAALDVATGTDKQRAATLALVQARKVEEAAINGVAVAQTRLNAITSVAGRIGAGLLSAVGGLPGLAMMAVSAAAGFLLLRDNSNEASKSLADMSLPVDELTKKFRELGEVQRRSFTDSLRNDIANTDAEIRKSVEAIKIYATQAMPKDLVPNAFGGTELVINAENQQALDRFVATLRDVDSSAGGIKNLQGYMQSNFDAFAKATNMSDEQRQGLQELAAAYVESKGKLEGFTERLQAIIGVTKEATAANNGLAASLNVDFSKQLTSAKLALDVSKLAAKGATKEADLLRDAYTAAGDQAELLAPQIQKIVAAGGKIDVAPELEGVRAWVQLKSETQDNIEAGKKFTEGAKKSGSVVNEFQQKTANLNKEIKVESVRLREGDAAAALFSASLEAGTKWTEAQRGELVRLSKALAEAKQRWTDHNAAIASDPYRSAAESQRQAQEQLQRQIAGGDIQSTEELYRRKEKIHTDYINALAEANQRFAVSGNDELAGNVDPVQSLSNQLAKRQALIETYAAAGVITEQRKNQLILASETETREQQYQASLKLYASQGDLQRMAVDLFQDSQDRLGNMLTGLVNGTQSAKEAMCNLFASLSQSIIKNLIDMAAQAIVTSSIMQTITGISGGVISGFMGGASAATGSASNAFSGGAYSGLSLNAKGGVYDSPSLSAYSGQVVSSPTFFAFAKGAGVMGEAGPEAIMPLTRSADGSLGVRAVTTRQPDVSSATTATGGTTLMVNVEINNSGTSSQSSSGYEQFGSDIGRYIETKYRELIQKDLGQRGAITTAIQGGR</sequence>
<keyword evidence="3" id="KW-1185">Reference proteome</keyword>